<evidence type="ECO:0000256" key="1">
    <source>
        <dbReference type="SAM" id="Phobius"/>
    </source>
</evidence>
<dbReference type="RefSeq" id="WP_164497571.1">
    <property type="nucleotide sequence ID" value="NZ_CP012117.1"/>
</dbReference>
<dbReference type="STRING" id="1630135.DAD186_19480"/>
<reference evidence="2 3" key="1">
    <citation type="submission" date="2015-06" db="EMBL/GenBank/DDBJ databases">
        <title>Investigation of pathophysiology for high-risk pregnancy and development of treatment modality based on it.</title>
        <authorList>
            <person name="Kim B.-C."/>
            <person name="Lim S."/>
        </authorList>
    </citation>
    <scope>NUCLEOTIDE SEQUENCE [LARGE SCALE GENOMIC DNA]</scope>
    <source>
        <strain evidence="2 3">AD1-86</strain>
    </source>
</reference>
<dbReference type="AlphaFoldDB" id="A0A1B0ZKT2"/>
<sequence>MYGWLYRIIPGPWWVKVLVLLILFAALVVLLFGWVFPVIAPYMPFNQGTVSALAAY</sequence>
<protein>
    <recommendedName>
        <fullName evidence="4">DUF4175 domain-containing protein</fullName>
    </recommendedName>
</protein>
<keyword evidence="1" id="KW-0472">Membrane</keyword>
<evidence type="ECO:0008006" key="4">
    <source>
        <dbReference type="Google" id="ProtNLM"/>
    </source>
</evidence>
<evidence type="ECO:0000313" key="2">
    <source>
        <dbReference type="EMBL" id="ANP28498.1"/>
    </source>
</evidence>
<gene>
    <name evidence="2" type="ORF">DAD186_19480</name>
</gene>
<dbReference type="EMBL" id="CP012117">
    <property type="protein sequence ID" value="ANP28498.1"/>
    <property type="molecule type" value="Genomic_DNA"/>
</dbReference>
<dbReference type="PATRIC" id="fig|1630135.4.peg.1944"/>
<accession>A0A1B0ZKT2</accession>
<feature type="transmembrane region" description="Helical" evidence="1">
    <location>
        <begin position="13"/>
        <end position="36"/>
    </location>
</feature>
<evidence type="ECO:0000313" key="3">
    <source>
        <dbReference type="Proteomes" id="UP000092596"/>
    </source>
</evidence>
<proteinExistence type="predicted"/>
<keyword evidence="1" id="KW-0812">Transmembrane</keyword>
<organism evidence="2 3">
    <name type="scientific">Dermabacter vaginalis</name>
    <dbReference type="NCBI Taxonomy" id="1630135"/>
    <lineage>
        <taxon>Bacteria</taxon>
        <taxon>Bacillati</taxon>
        <taxon>Actinomycetota</taxon>
        <taxon>Actinomycetes</taxon>
        <taxon>Micrococcales</taxon>
        <taxon>Dermabacteraceae</taxon>
        <taxon>Dermabacter</taxon>
    </lineage>
</organism>
<name>A0A1B0ZKT2_9MICO</name>
<dbReference type="Proteomes" id="UP000092596">
    <property type="component" value="Chromosome"/>
</dbReference>
<keyword evidence="1" id="KW-1133">Transmembrane helix</keyword>
<dbReference type="KEGG" id="dva:DAD186_19480"/>